<gene>
    <name evidence="1" type="ORF">BpHYR1_030458</name>
</gene>
<protein>
    <submittedName>
        <fullName evidence="1">Uncharacterized protein</fullName>
    </submittedName>
</protein>
<dbReference type="EMBL" id="REGN01005119">
    <property type="protein sequence ID" value="RNA14720.1"/>
    <property type="molecule type" value="Genomic_DNA"/>
</dbReference>
<organism evidence="1 2">
    <name type="scientific">Brachionus plicatilis</name>
    <name type="common">Marine rotifer</name>
    <name type="synonym">Brachionus muelleri</name>
    <dbReference type="NCBI Taxonomy" id="10195"/>
    <lineage>
        <taxon>Eukaryota</taxon>
        <taxon>Metazoa</taxon>
        <taxon>Spiralia</taxon>
        <taxon>Gnathifera</taxon>
        <taxon>Rotifera</taxon>
        <taxon>Eurotatoria</taxon>
        <taxon>Monogononta</taxon>
        <taxon>Pseudotrocha</taxon>
        <taxon>Ploima</taxon>
        <taxon>Brachionidae</taxon>
        <taxon>Brachionus</taxon>
    </lineage>
</organism>
<accession>A0A3M7QTM6</accession>
<feature type="non-terminal residue" evidence="1">
    <location>
        <position position="47"/>
    </location>
</feature>
<dbReference type="AlphaFoldDB" id="A0A3M7QTM6"/>
<reference evidence="1 2" key="1">
    <citation type="journal article" date="2018" name="Sci. Rep.">
        <title>Genomic signatures of local adaptation to the degree of environmental predictability in rotifers.</title>
        <authorList>
            <person name="Franch-Gras L."/>
            <person name="Hahn C."/>
            <person name="Garcia-Roger E.M."/>
            <person name="Carmona M.J."/>
            <person name="Serra M."/>
            <person name="Gomez A."/>
        </authorList>
    </citation>
    <scope>NUCLEOTIDE SEQUENCE [LARGE SCALE GENOMIC DNA]</scope>
    <source>
        <strain evidence="1">HYR1</strain>
    </source>
</reference>
<comment type="caution">
    <text evidence="1">The sequence shown here is derived from an EMBL/GenBank/DDBJ whole genome shotgun (WGS) entry which is preliminary data.</text>
</comment>
<evidence type="ECO:0000313" key="1">
    <source>
        <dbReference type="EMBL" id="RNA14720.1"/>
    </source>
</evidence>
<evidence type="ECO:0000313" key="2">
    <source>
        <dbReference type="Proteomes" id="UP000276133"/>
    </source>
</evidence>
<name>A0A3M7QTM6_BRAPC</name>
<proteinExistence type="predicted"/>
<keyword evidence="2" id="KW-1185">Reference proteome</keyword>
<dbReference type="Proteomes" id="UP000276133">
    <property type="component" value="Unassembled WGS sequence"/>
</dbReference>
<sequence>MEEKAEMPYEIDPSLEIDVNIDRPVYNQAKFEQEYKINAFQGFSLLY</sequence>